<evidence type="ECO:0000256" key="14">
    <source>
        <dbReference type="ARBA" id="ARBA00023180"/>
    </source>
</evidence>
<dbReference type="InterPro" id="IPR011330">
    <property type="entry name" value="Glyco_hydro/deAcase_b/a-brl"/>
</dbReference>
<comment type="similarity">
    <text evidence="4">Belongs to the polysaccharide deacetylase family.</text>
</comment>
<keyword evidence="11" id="KW-0378">Hydrolase</keyword>
<keyword evidence="13 23" id="KW-0472">Membrane</keyword>
<dbReference type="PANTHER" id="PTHR10587">
    <property type="entry name" value="GLYCOSYL TRANSFERASE-RELATED"/>
    <property type="match status" value="1"/>
</dbReference>
<keyword evidence="8" id="KW-0336">GPI-anchor</keyword>
<dbReference type="SUPFAM" id="SSF88713">
    <property type="entry name" value="Glycoside hydrolase/deacetylase"/>
    <property type="match status" value="1"/>
</dbReference>
<evidence type="ECO:0000256" key="20">
    <source>
        <dbReference type="ARBA" id="ARBA00024056"/>
    </source>
</evidence>
<dbReference type="GO" id="GO:0046872">
    <property type="term" value="F:metal ion binding"/>
    <property type="evidence" value="ECO:0007669"/>
    <property type="project" value="UniProtKB-KW"/>
</dbReference>
<dbReference type="FunFam" id="3.20.20.370:FF:000004">
    <property type="entry name" value="Related to Chitin deacetylase"/>
    <property type="match status" value="1"/>
</dbReference>
<evidence type="ECO:0000256" key="17">
    <source>
        <dbReference type="ARBA" id="ARBA00023288"/>
    </source>
</evidence>
<evidence type="ECO:0000313" key="26">
    <source>
        <dbReference type="Proteomes" id="UP001214603"/>
    </source>
</evidence>
<sequence>MQKAYPEANKPASIVQGDNDANSIWSDIKKSGIIPSDVKVKPQKQGNDHMSVSPEGYDTQSDPDCWWTAKQCVQPKHKGLPMDLASCPEPDTWGLTFDDGPNCTHNEFYDFLSQNKLKATLFYIGSYVLLHPYQGQRGIVDGHDICVHTWSHHYTTTLEDEQVFAELYYTAKIIKQVLGVTPTCWRPPYGDTDDRVRAIAYGLGLRTILWEEDTHDWEIAPAGKASPQQIDQNYQKIIDKSKSESPIVLTHEINSQTMKEFQKMYPKIKDAYKNVVPLTACQNVTKPYADSDIEYPAFSDFANGKIQPSNLPKGDSIKIDPQAKYQPKKLNDTSNGYAHPQSGKGGGKSGGSKDSAAAALSISYASMVAIIGGAVISALALL</sequence>
<evidence type="ECO:0000256" key="7">
    <source>
        <dbReference type="ARBA" id="ARBA00022525"/>
    </source>
</evidence>
<keyword evidence="18" id="KW-0961">Cell wall biogenesis/degradation</keyword>
<dbReference type="GO" id="GO:0071555">
    <property type="term" value="P:cell wall organization"/>
    <property type="evidence" value="ECO:0007669"/>
    <property type="project" value="UniProtKB-KW"/>
</dbReference>
<dbReference type="GO" id="GO:0098552">
    <property type="term" value="C:side of membrane"/>
    <property type="evidence" value="ECO:0007669"/>
    <property type="project" value="UniProtKB-KW"/>
</dbReference>
<dbReference type="EMBL" id="CP119934">
    <property type="protein sequence ID" value="WFD02400.1"/>
    <property type="molecule type" value="Genomic_DNA"/>
</dbReference>
<evidence type="ECO:0000256" key="2">
    <source>
        <dbReference type="ARBA" id="ARBA00004191"/>
    </source>
</evidence>
<keyword evidence="6" id="KW-0134">Cell wall</keyword>
<dbReference type="Pfam" id="PF01522">
    <property type="entry name" value="Polysacc_deac_1"/>
    <property type="match status" value="1"/>
</dbReference>
<evidence type="ECO:0000256" key="18">
    <source>
        <dbReference type="ARBA" id="ARBA00023316"/>
    </source>
</evidence>
<dbReference type="PANTHER" id="PTHR10587:SF98">
    <property type="entry name" value="CHITIN DEACETYLASE"/>
    <property type="match status" value="1"/>
</dbReference>
<evidence type="ECO:0000256" key="3">
    <source>
        <dbReference type="ARBA" id="ARBA00004609"/>
    </source>
</evidence>
<keyword evidence="10" id="KW-0732">Signal</keyword>
<evidence type="ECO:0000256" key="12">
    <source>
        <dbReference type="ARBA" id="ARBA00023024"/>
    </source>
</evidence>
<comment type="subcellular location">
    <subcellularLocation>
        <location evidence="3">Cell membrane</location>
        <topology evidence="3">Lipid-anchor</topology>
        <topology evidence="3">GPI-anchor</topology>
    </subcellularLocation>
    <subcellularLocation>
        <location evidence="2">Secreted</location>
        <location evidence="2">Cell wall</location>
    </subcellularLocation>
</comment>
<keyword evidence="23" id="KW-0812">Transmembrane</keyword>
<feature type="domain" description="NodB homology" evidence="24">
    <location>
        <begin position="91"/>
        <end position="276"/>
    </location>
</feature>
<keyword evidence="23" id="KW-1133">Transmembrane helix</keyword>
<evidence type="ECO:0000256" key="16">
    <source>
        <dbReference type="ARBA" id="ARBA00023285"/>
    </source>
</evidence>
<evidence type="ECO:0000256" key="13">
    <source>
        <dbReference type="ARBA" id="ARBA00023136"/>
    </source>
</evidence>
<dbReference type="GO" id="GO:0004099">
    <property type="term" value="F:chitin deacetylase activity"/>
    <property type="evidence" value="ECO:0007669"/>
    <property type="project" value="UniProtKB-EC"/>
</dbReference>
<evidence type="ECO:0000256" key="15">
    <source>
        <dbReference type="ARBA" id="ARBA00023277"/>
    </source>
</evidence>
<evidence type="ECO:0000256" key="23">
    <source>
        <dbReference type="SAM" id="Phobius"/>
    </source>
</evidence>
<evidence type="ECO:0000256" key="11">
    <source>
        <dbReference type="ARBA" id="ARBA00022801"/>
    </source>
</evidence>
<evidence type="ECO:0000256" key="8">
    <source>
        <dbReference type="ARBA" id="ARBA00022622"/>
    </source>
</evidence>
<keyword evidence="26" id="KW-1185">Reference proteome</keyword>
<evidence type="ECO:0000256" key="1">
    <source>
        <dbReference type="ARBA" id="ARBA00001941"/>
    </source>
</evidence>
<evidence type="ECO:0000256" key="6">
    <source>
        <dbReference type="ARBA" id="ARBA00022512"/>
    </source>
</evidence>
<keyword evidence="5" id="KW-1003">Cell membrane</keyword>
<evidence type="ECO:0000256" key="10">
    <source>
        <dbReference type="ARBA" id="ARBA00022729"/>
    </source>
</evidence>
<keyword evidence="9" id="KW-0479">Metal-binding</keyword>
<feature type="region of interest" description="Disordered" evidence="22">
    <location>
        <begin position="36"/>
        <end position="56"/>
    </location>
</feature>
<protein>
    <recommendedName>
        <fullName evidence="20">chitin deacetylase</fullName>
        <ecNumber evidence="20">3.5.1.41</ecNumber>
    </recommendedName>
</protein>
<keyword evidence="15" id="KW-0119">Carbohydrate metabolism</keyword>
<dbReference type="GO" id="GO:0009272">
    <property type="term" value="P:fungal-type cell wall biogenesis"/>
    <property type="evidence" value="ECO:0007669"/>
    <property type="project" value="UniProtKB-ARBA"/>
</dbReference>
<evidence type="ECO:0000313" key="25">
    <source>
        <dbReference type="EMBL" id="WFD02400.1"/>
    </source>
</evidence>
<evidence type="ECO:0000256" key="5">
    <source>
        <dbReference type="ARBA" id="ARBA00022475"/>
    </source>
</evidence>
<feature type="transmembrane region" description="Helical" evidence="23">
    <location>
        <begin position="362"/>
        <end position="381"/>
    </location>
</feature>
<dbReference type="GO" id="GO:0000272">
    <property type="term" value="P:polysaccharide catabolic process"/>
    <property type="evidence" value="ECO:0007669"/>
    <property type="project" value="UniProtKB-KW"/>
</dbReference>
<evidence type="ECO:0000256" key="21">
    <source>
        <dbReference type="ARBA" id="ARBA00048494"/>
    </source>
</evidence>
<dbReference type="Gene3D" id="3.20.20.370">
    <property type="entry name" value="Glycoside hydrolase/deacetylase"/>
    <property type="match status" value="1"/>
</dbReference>
<dbReference type="AlphaFoldDB" id="A0AAF0DZG6"/>
<evidence type="ECO:0000256" key="22">
    <source>
        <dbReference type="SAM" id="MobiDB-lite"/>
    </source>
</evidence>
<comment type="cofactor">
    <cofactor evidence="1">
        <name>Co(2+)</name>
        <dbReference type="ChEBI" id="CHEBI:48828"/>
    </cofactor>
</comment>
<dbReference type="InterPro" id="IPR002509">
    <property type="entry name" value="NODB_dom"/>
</dbReference>
<keyword evidence="16" id="KW-0170">Cobalt</keyword>
<evidence type="ECO:0000256" key="4">
    <source>
        <dbReference type="ARBA" id="ARBA00010973"/>
    </source>
</evidence>
<gene>
    <name evidence="25" type="ORF">MOBT1_001082</name>
</gene>
<proteinExistence type="inferred from homology"/>
<keyword evidence="17" id="KW-0449">Lipoprotein</keyword>
<reference evidence="25" key="1">
    <citation type="submission" date="2023-03" db="EMBL/GenBank/DDBJ databases">
        <title>Mating type loci evolution in Malassezia.</title>
        <authorList>
            <person name="Coelho M.A."/>
        </authorList>
    </citation>
    <scope>NUCLEOTIDE SEQUENCE</scope>
    <source>
        <strain evidence="25">CBS 7876</strain>
    </source>
</reference>
<dbReference type="GO" id="GO:0005886">
    <property type="term" value="C:plasma membrane"/>
    <property type="evidence" value="ECO:0007669"/>
    <property type="project" value="UniProtKB-SubCell"/>
</dbReference>
<evidence type="ECO:0000256" key="19">
    <source>
        <dbReference type="ARBA" id="ARBA00023326"/>
    </source>
</evidence>
<keyword evidence="12" id="KW-0146">Chitin degradation</keyword>
<name>A0AAF0DZG6_9BASI</name>
<dbReference type="GO" id="GO:0006032">
    <property type="term" value="P:chitin catabolic process"/>
    <property type="evidence" value="ECO:0007669"/>
    <property type="project" value="UniProtKB-KW"/>
</dbReference>
<keyword evidence="19" id="KW-0624">Polysaccharide degradation</keyword>
<organism evidence="25 26">
    <name type="scientific">Malassezia obtusa</name>
    <dbReference type="NCBI Taxonomy" id="76774"/>
    <lineage>
        <taxon>Eukaryota</taxon>
        <taxon>Fungi</taxon>
        <taxon>Dikarya</taxon>
        <taxon>Basidiomycota</taxon>
        <taxon>Ustilaginomycotina</taxon>
        <taxon>Malasseziomycetes</taxon>
        <taxon>Malasseziales</taxon>
        <taxon>Malasseziaceae</taxon>
        <taxon>Malassezia</taxon>
    </lineage>
</organism>
<comment type="catalytic activity">
    <reaction evidence="21">
        <text>[(1-&gt;4)-N-acetyl-beta-D-glucosaminyl](n) + n H2O = chitosan + n acetate</text>
        <dbReference type="Rhea" id="RHEA:10464"/>
        <dbReference type="Rhea" id="RHEA-COMP:9593"/>
        <dbReference type="Rhea" id="RHEA-COMP:9597"/>
        <dbReference type="ChEBI" id="CHEBI:15377"/>
        <dbReference type="ChEBI" id="CHEBI:17029"/>
        <dbReference type="ChEBI" id="CHEBI:30089"/>
        <dbReference type="ChEBI" id="CHEBI:57704"/>
        <dbReference type="EC" id="3.5.1.41"/>
    </reaction>
    <physiologicalReaction direction="left-to-right" evidence="21">
        <dbReference type="Rhea" id="RHEA:10465"/>
    </physiologicalReaction>
</comment>
<accession>A0AAF0DZG6</accession>
<dbReference type="EC" id="3.5.1.41" evidence="20"/>
<evidence type="ECO:0000259" key="24">
    <source>
        <dbReference type="PROSITE" id="PS51677"/>
    </source>
</evidence>
<dbReference type="PROSITE" id="PS51677">
    <property type="entry name" value="NODB"/>
    <property type="match status" value="1"/>
</dbReference>
<dbReference type="InterPro" id="IPR050248">
    <property type="entry name" value="Polysacc_deacetylase_ArnD"/>
</dbReference>
<evidence type="ECO:0000256" key="9">
    <source>
        <dbReference type="ARBA" id="ARBA00022723"/>
    </source>
</evidence>
<feature type="region of interest" description="Disordered" evidence="22">
    <location>
        <begin position="328"/>
        <end position="350"/>
    </location>
</feature>
<dbReference type="Proteomes" id="UP001214603">
    <property type="component" value="Chromosome 1"/>
</dbReference>
<keyword evidence="14" id="KW-0325">Glycoprotein</keyword>
<keyword evidence="7" id="KW-0964">Secreted</keyword>